<reference evidence="2" key="1">
    <citation type="submission" date="2020-04" db="EMBL/GenBank/DDBJ databases">
        <authorList>
            <person name="Chiriac C."/>
            <person name="Salcher M."/>
            <person name="Ghai R."/>
            <person name="Kavagutti S V."/>
        </authorList>
    </citation>
    <scope>NUCLEOTIDE SEQUENCE</scope>
</reference>
<evidence type="ECO:0000313" key="2">
    <source>
        <dbReference type="EMBL" id="CAB4155635.1"/>
    </source>
</evidence>
<gene>
    <name evidence="2" type="ORF">UFOVP670_28</name>
</gene>
<protein>
    <submittedName>
        <fullName evidence="2">GcrA cell cycle regulator</fullName>
    </submittedName>
</protein>
<feature type="compositionally biased region" description="Low complexity" evidence="1">
    <location>
        <begin position="133"/>
        <end position="149"/>
    </location>
</feature>
<dbReference type="EMBL" id="LR796632">
    <property type="protein sequence ID" value="CAB4155635.1"/>
    <property type="molecule type" value="Genomic_DNA"/>
</dbReference>
<feature type="region of interest" description="Disordered" evidence="1">
    <location>
        <begin position="117"/>
        <end position="166"/>
    </location>
</feature>
<sequence length="238" mass="25956">MAAKKDWTPELIEQLRELWASNESATRIGAKLGYSKNAIIGKARRLGLSPRNSRFAADIATKVETQADRDLIASMWEVSSLSAISAATGFHFRRIYRIAHAMGLKPRGDMIIERNKASPSRGAKVSGARGKPPRLARAARTSAAPPSARGGRTVCPTSEPDLPGVAPDTLMQRRVFSEKLCKAVIGGERRAVRFCEQPVIASAKGQHCASPYCLEHYAAAYIGTNKDMGEPNKLRWRA</sequence>
<name>A0A6J5NEL4_9CAUD</name>
<dbReference type="Pfam" id="PF07750">
    <property type="entry name" value="GcrA"/>
    <property type="match status" value="1"/>
</dbReference>
<organism evidence="2">
    <name type="scientific">uncultured Caudovirales phage</name>
    <dbReference type="NCBI Taxonomy" id="2100421"/>
    <lineage>
        <taxon>Viruses</taxon>
        <taxon>Duplodnaviria</taxon>
        <taxon>Heunggongvirae</taxon>
        <taxon>Uroviricota</taxon>
        <taxon>Caudoviricetes</taxon>
        <taxon>Peduoviridae</taxon>
        <taxon>Maltschvirus</taxon>
        <taxon>Maltschvirus maltsch</taxon>
    </lineage>
</organism>
<evidence type="ECO:0000256" key="1">
    <source>
        <dbReference type="SAM" id="MobiDB-lite"/>
    </source>
</evidence>
<dbReference type="Gene3D" id="1.10.10.60">
    <property type="entry name" value="Homeodomain-like"/>
    <property type="match status" value="1"/>
</dbReference>
<dbReference type="InterPro" id="IPR011681">
    <property type="entry name" value="GcrA"/>
</dbReference>
<accession>A0A6J5NEL4</accession>
<proteinExistence type="predicted"/>